<feature type="signal peptide" evidence="2">
    <location>
        <begin position="1"/>
        <end position="19"/>
    </location>
</feature>
<evidence type="ECO:0000259" key="3">
    <source>
        <dbReference type="Pfam" id="PF14905"/>
    </source>
</evidence>
<dbReference type="InterPro" id="IPR008969">
    <property type="entry name" value="CarboxyPept-like_regulatory"/>
</dbReference>
<name>A0ABV9T564_9BACT</name>
<keyword evidence="2" id="KW-0732">Signal</keyword>
<evidence type="ECO:0000256" key="2">
    <source>
        <dbReference type="SAM" id="SignalP"/>
    </source>
</evidence>
<dbReference type="Gene3D" id="2.170.130.10">
    <property type="entry name" value="TonB-dependent receptor, plug domain"/>
    <property type="match status" value="1"/>
</dbReference>
<dbReference type="Pfam" id="PF13715">
    <property type="entry name" value="CarbopepD_reg_2"/>
    <property type="match status" value="1"/>
</dbReference>
<sequence>MRISTCIFLFLCIAHGLMAQQRRGEGGQGRQVPTITGKIVEAATQEPLIGANVMIKTPEDSLVSNTVTDQEGVFSLAYPRLPAFKLEISYIGYERIIQNISRGTPLDLGTIALREDSKLLGEVVIEGQTAVGEMKGDTAVFNASAFKTRENAMAEDLIGKLPGVTIENGQVQAQGEQVQKVLVDGREFFGSDPSIALRNLPADMIESVEVLDQRSDQSRLTGLDDGNYAKTINIITRGNMRNSHFGRVYGGYGTDDRYSLGGNINFFKGNKRISIIGLFNNINQQNFSSDDLLGVTSGAAGGGGRRGGMGGGGFGGGRGGNNFAVAQNNGIITTNSLGLNYSDKWGEKINFTGSYFFNSTDNNVFESTNRETVVTETQRQIYQEDQISTITNNNHRMNGRIEYDINEKNALIITPSINFQKNFRYSALDGLNMNERLDSLSDTRTITDNETKGYNISNNLTYRYMFGKRGRTLSTDLFTSLNKRDQLTDLIASNQDYVRNAMDTLVQETFALSDGFNYRANITYTEPITERSIATLSYQIGNNKSAADQKTFQLANEQGIMVLDTALSNEFDNKFITQRAGLGYRYNYKGFNANLSLDYQYAVLDNEITFPAEGTFYRDFKNILPTAILNYRTEKGTNFRFRYRTNTNEPSVNQLQNVINNSNPLNLSVGNPDLGQSFNNTFFVNMSKVNMETNKTLFLFLFASFTDNFIGTSTFVAPQDTLINNEVLLRSGGQITRPVNLNGQMMSRLFLNYGTNIPKLKTKLNLNPGISYGRTPGLINDQMNINENIDLRQGITFASNISKDVDFTLSTFGTYTIVKSSLQTNLNNNYYIQSSNLRFYYSPNNGKTFIANNVNNMLYRGLSEGLDQSVWLWNVEAGYRFLKNNKGELKLYVFDLLKQNNSISRTVSDVAVTDVFTNVLTRYAMVSFTYIIGNFKKAENDDSQDRFGPGGPPHRRPGGGARSW</sequence>
<feature type="domain" description="Outer membrane protein beta-barrel" evidence="3">
    <location>
        <begin position="466"/>
        <end position="930"/>
    </location>
</feature>
<feature type="region of interest" description="Disordered" evidence="1">
    <location>
        <begin position="942"/>
        <end position="964"/>
    </location>
</feature>
<dbReference type="Pfam" id="PF14905">
    <property type="entry name" value="OMP_b-brl_3"/>
    <property type="match status" value="1"/>
</dbReference>
<organism evidence="4 5">
    <name type="scientific">Negadavirga shengliensis</name>
    <dbReference type="NCBI Taxonomy" id="1389218"/>
    <lineage>
        <taxon>Bacteria</taxon>
        <taxon>Pseudomonadati</taxon>
        <taxon>Bacteroidota</taxon>
        <taxon>Cytophagia</taxon>
        <taxon>Cytophagales</taxon>
        <taxon>Cyclobacteriaceae</taxon>
        <taxon>Negadavirga</taxon>
    </lineage>
</organism>
<dbReference type="InterPro" id="IPR037066">
    <property type="entry name" value="Plug_dom_sf"/>
</dbReference>
<gene>
    <name evidence="4" type="ORF">ACFPFU_19315</name>
</gene>
<feature type="chain" id="PRO_5045653113" evidence="2">
    <location>
        <begin position="20"/>
        <end position="964"/>
    </location>
</feature>
<dbReference type="RefSeq" id="WP_377067144.1">
    <property type="nucleotide sequence ID" value="NZ_JBHSJJ010000013.1"/>
</dbReference>
<evidence type="ECO:0000313" key="5">
    <source>
        <dbReference type="Proteomes" id="UP001595818"/>
    </source>
</evidence>
<reference evidence="5" key="1">
    <citation type="journal article" date="2019" name="Int. J. Syst. Evol. Microbiol.">
        <title>The Global Catalogue of Microorganisms (GCM) 10K type strain sequencing project: providing services to taxonomists for standard genome sequencing and annotation.</title>
        <authorList>
            <consortium name="The Broad Institute Genomics Platform"/>
            <consortium name="The Broad Institute Genome Sequencing Center for Infectious Disease"/>
            <person name="Wu L."/>
            <person name="Ma J."/>
        </authorList>
    </citation>
    <scope>NUCLEOTIDE SEQUENCE [LARGE SCALE GENOMIC DNA]</scope>
    <source>
        <strain evidence="5">CGMCC 4.7466</strain>
    </source>
</reference>
<dbReference type="Proteomes" id="UP001595818">
    <property type="component" value="Unassembled WGS sequence"/>
</dbReference>
<protein>
    <submittedName>
        <fullName evidence="4">Outer membrane beta-barrel protein</fullName>
    </submittedName>
</protein>
<evidence type="ECO:0000313" key="4">
    <source>
        <dbReference type="EMBL" id="MFC4873862.1"/>
    </source>
</evidence>
<comment type="caution">
    <text evidence="4">The sequence shown here is derived from an EMBL/GenBank/DDBJ whole genome shotgun (WGS) entry which is preliminary data.</text>
</comment>
<evidence type="ECO:0000256" key="1">
    <source>
        <dbReference type="SAM" id="MobiDB-lite"/>
    </source>
</evidence>
<dbReference type="EMBL" id="JBHSJJ010000013">
    <property type="protein sequence ID" value="MFC4873862.1"/>
    <property type="molecule type" value="Genomic_DNA"/>
</dbReference>
<dbReference type="SUPFAM" id="SSF56935">
    <property type="entry name" value="Porins"/>
    <property type="match status" value="1"/>
</dbReference>
<dbReference type="SUPFAM" id="SSF49464">
    <property type="entry name" value="Carboxypeptidase regulatory domain-like"/>
    <property type="match status" value="1"/>
</dbReference>
<dbReference type="InterPro" id="IPR041700">
    <property type="entry name" value="OMP_b-brl_3"/>
</dbReference>
<proteinExistence type="predicted"/>
<keyword evidence="5" id="KW-1185">Reference proteome</keyword>
<accession>A0ABV9T564</accession>